<dbReference type="Proteomes" id="UP000826212">
    <property type="component" value="Chromosome"/>
</dbReference>
<name>A0AC61NIB5_9BACT</name>
<accession>A0AC61NIB5</accession>
<evidence type="ECO:0000313" key="2">
    <source>
        <dbReference type="Proteomes" id="UP000826212"/>
    </source>
</evidence>
<dbReference type="EMBL" id="CP081303">
    <property type="protein sequence ID" value="QZE15278.1"/>
    <property type="molecule type" value="Genomic_DNA"/>
</dbReference>
<sequence length="429" mass="49041">MEKVFGILIILVAILSSCKEESPIEYKISVPFAGNGWINDGATPANRTKFNRKGVFNLTDKEKAIRLYFRTEATGTIFLGLRAKAPEGNAQIKFSFEGETHNITLRDTTWQDVNAGNFKIDKPGYHMVEITGINKKGDSYGEYKDLLLVGEATNDSIYYVKKSFYWGRRGPSVHMGYSVPKEIGDVEYFYNEITVPKNNDVIGSYFMANGFAEGYFGIQVNSSSERRILFSVWSPYNTNNPEEIPSDQRIQMLKKGDDVYTGKFGSEGSGGQSFLKYNWEAQTTYRFLLRAKPTKENCTDYTAWFMDPKVNKWQLIASFRRPKTSTYIKRPHSFLENFMVQQGNIPRTVNFTNQWACNTKGEWYELTKGRFTADATAHKEERLDYAGGATNGHFFLKNCGFFSDRVTFDQNFEREAQGNKPQIDFSKLP</sequence>
<gene>
    <name evidence="1" type="ORF">K4L44_05445</name>
</gene>
<proteinExistence type="predicted"/>
<evidence type="ECO:0000313" key="1">
    <source>
        <dbReference type="EMBL" id="QZE15278.1"/>
    </source>
</evidence>
<keyword evidence="2" id="KW-1185">Reference proteome</keyword>
<protein>
    <submittedName>
        <fullName evidence="1">DUF3472 domain-containing protein</fullName>
    </submittedName>
</protein>
<organism evidence="1 2">
    <name type="scientific">Halosquirtibacter laminarini</name>
    <dbReference type="NCBI Taxonomy" id="3374600"/>
    <lineage>
        <taxon>Bacteria</taxon>
        <taxon>Pseudomonadati</taxon>
        <taxon>Bacteroidota</taxon>
        <taxon>Bacteroidia</taxon>
        <taxon>Marinilabiliales</taxon>
        <taxon>Prolixibacteraceae</taxon>
        <taxon>Halosquirtibacter</taxon>
    </lineage>
</organism>
<reference evidence="1" key="1">
    <citation type="submission" date="2021-08" db="EMBL/GenBank/DDBJ databases">
        <title>Novel anaerobic bacterium isolated from sea squirt in East Sea, Republic of Korea.</title>
        <authorList>
            <person name="Nguyen T.H."/>
            <person name="Li Z."/>
            <person name="Lee Y.-J."/>
            <person name="Ko J."/>
            <person name="Kim S.-G."/>
        </authorList>
    </citation>
    <scope>NUCLEOTIDE SEQUENCE</scope>
    <source>
        <strain evidence="1">KCTC 25031</strain>
    </source>
</reference>